<name>A0A1Z4MWK9_9CYAN</name>
<keyword evidence="2 4" id="KW-0472">Membrane</keyword>
<dbReference type="RefSeq" id="WP_096574814.1">
    <property type="nucleotide sequence ID" value="NZ_CAWNJS010000001.1"/>
</dbReference>
<dbReference type="Proteomes" id="UP000218785">
    <property type="component" value="Chromosome"/>
</dbReference>
<feature type="compositionally biased region" description="Pro residues" evidence="5">
    <location>
        <begin position="619"/>
        <end position="638"/>
    </location>
</feature>
<reference evidence="7 8" key="1">
    <citation type="submission" date="2017-06" db="EMBL/GenBank/DDBJ databases">
        <title>Genome sequencing of cyanobaciteial culture collection at National Institute for Environmental Studies (NIES).</title>
        <authorList>
            <person name="Hirose Y."/>
            <person name="Shimura Y."/>
            <person name="Fujisawa T."/>
            <person name="Nakamura Y."/>
            <person name="Kawachi M."/>
        </authorList>
    </citation>
    <scope>NUCLEOTIDE SEQUENCE [LARGE SCALE GENOMIC DNA]</scope>
    <source>
        <strain evidence="7 8">NIES-37</strain>
    </source>
</reference>
<dbReference type="Gene3D" id="2.60.40.10">
    <property type="entry name" value="Immunoglobulins"/>
    <property type="match status" value="1"/>
</dbReference>
<comment type="subcellular location">
    <subcellularLocation>
        <location evidence="1">Cell outer membrane</location>
    </subcellularLocation>
</comment>
<feature type="region of interest" description="Disordered" evidence="5">
    <location>
        <begin position="468"/>
        <end position="490"/>
    </location>
</feature>
<dbReference type="KEGG" id="ttq:NIES37_17680"/>
<evidence type="ECO:0000256" key="1">
    <source>
        <dbReference type="ARBA" id="ARBA00004442"/>
    </source>
</evidence>
<dbReference type="PANTHER" id="PTHR30329">
    <property type="entry name" value="STATOR ELEMENT OF FLAGELLAR MOTOR COMPLEX"/>
    <property type="match status" value="1"/>
</dbReference>
<proteinExistence type="predicted"/>
<dbReference type="InterPro" id="IPR039448">
    <property type="entry name" value="Beta_helix"/>
</dbReference>
<dbReference type="InterPro" id="IPR050330">
    <property type="entry name" value="Bact_OuterMem_StrucFunc"/>
</dbReference>
<dbReference type="InterPro" id="IPR006626">
    <property type="entry name" value="PbH1"/>
</dbReference>
<protein>
    <recommendedName>
        <fullName evidence="6">OmpA-like domain-containing protein</fullName>
    </recommendedName>
</protein>
<dbReference type="InterPro" id="IPR012334">
    <property type="entry name" value="Pectin_lyas_fold"/>
</dbReference>
<evidence type="ECO:0000256" key="2">
    <source>
        <dbReference type="ARBA" id="ARBA00023136"/>
    </source>
</evidence>
<feature type="domain" description="OmpA-like" evidence="6">
    <location>
        <begin position="636"/>
        <end position="753"/>
    </location>
</feature>
<dbReference type="SUPFAM" id="SSF103088">
    <property type="entry name" value="OmpA-like"/>
    <property type="match status" value="1"/>
</dbReference>
<organism evidence="7 8">
    <name type="scientific">Tolypothrix tenuis PCC 7101</name>
    <dbReference type="NCBI Taxonomy" id="231146"/>
    <lineage>
        <taxon>Bacteria</taxon>
        <taxon>Bacillati</taxon>
        <taxon>Cyanobacteriota</taxon>
        <taxon>Cyanophyceae</taxon>
        <taxon>Nostocales</taxon>
        <taxon>Tolypothrichaceae</taxon>
        <taxon>Tolypothrix</taxon>
    </lineage>
</organism>
<dbReference type="AlphaFoldDB" id="A0A1Z4MWK9"/>
<evidence type="ECO:0000256" key="4">
    <source>
        <dbReference type="PROSITE-ProRule" id="PRU00473"/>
    </source>
</evidence>
<sequence length="773" mass="84653">MSSFKVRWLLDFPLRKAKDYKQKIEFSNQKLQFNSLTPNLSQNLLSLCTLRSSRFVFPLTLCLLTPEVAFSQTPTLPLPIPLRVIVNSNQDGNIQPDAQITLREAIELVNGTLTVAQLSDVEKALVQPTTGSSRIEFNLPPTASTILLQQQLPDLASPGLVIDGATQPGYDASGSATAEIAIPIPVVAIAPAPGKEIFRGLTVVADGVTIRGLSIYGFNASPIKQQLGNLLIYDGIPKPVTLTTPPGDIVISHRLPPPNTKKQQPPNSNFPFYNRDVPPKNVVIENNWLGLPIDEKVPEETSAFGVYVFNSQGTTIRRNRIYYHDGSAIITSVRGENTLVQENIIVSNGLAGMPDALRIEGVVNNSQITSNLICANDGAGVYLFKPEGNLQIRNNRITYNGRRLRRAAVFLTGSNHQVTNNEISYQTGPGVVVTAFPQSQRNIIQNNTFAALEGLSIDLNGQRNLDVNEWQRGDGPNPKRNSGNRRLDTGNAAINAPEFTTREFLPTGDSVTLQGKADPGSEVTIYRLGDYQQGKQAIYQTGYGALSQPLTSVAVDEKGNFSVTVPNVKVGDIVSAIATDPKYGTSEPAIAAFIGPRTTTPSLPPASRQNPVPQCTSRPVPPEPVPPTTPPTLIPPTPIRIRVPRNVHFALDKSFISPESAKVLDRVVEVLKQYPSIIIEIQGHTDPRASNDYNLALGRRRALSTRNYLLRQGIPPERMTIRSLGETQRVSEGSNRVDYARDRRAEIIFKDVRGVEIIIEGQEQDLQLEPERR</sequence>
<dbReference type="InterPro" id="IPR006665">
    <property type="entry name" value="OmpA-like"/>
</dbReference>
<dbReference type="CDD" id="cd07185">
    <property type="entry name" value="OmpA_C-like"/>
    <property type="match status" value="1"/>
</dbReference>
<dbReference type="GO" id="GO:0009279">
    <property type="term" value="C:cell outer membrane"/>
    <property type="evidence" value="ECO:0007669"/>
    <property type="project" value="UniProtKB-SubCell"/>
</dbReference>
<dbReference type="InterPro" id="IPR006664">
    <property type="entry name" value="OMP_bac"/>
</dbReference>
<dbReference type="PROSITE" id="PS51123">
    <property type="entry name" value="OMPA_2"/>
    <property type="match status" value="1"/>
</dbReference>
<dbReference type="PANTHER" id="PTHR30329:SF21">
    <property type="entry name" value="LIPOPROTEIN YIAD-RELATED"/>
    <property type="match status" value="1"/>
</dbReference>
<dbReference type="Pfam" id="PF13229">
    <property type="entry name" value="Beta_helix"/>
    <property type="match status" value="1"/>
</dbReference>
<feature type="region of interest" description="Disordered" evidence="5">
    <location>
        <begin position="598"/>
        <end position="638"/>
    </location>
</feature>
<keyword evidence="8" id="KW-1185">Reference proteome</keyword>
<dbReference type="Pfam" id="PF00691">
    <property type="entry name" value="OmpA"/>
    <property type="match status" value="1"/>
</dbReference>
<dbReference type="InterPro" id="IPR036737">
    <property type="entry name" value="OmpA-like_sf"/>
</dbReference>
<evidence type="ECO:0000259" key="6">
    <source>
        <dbReference type="PROSITE" id="PS51123"/>
    </source>
</evidence>
<dbReference type="Gene3D" id="3.30.1330.60">
    <property type="entry name" value="OmpA-like domain"/>
    <property type="match status" value="1"/>
</dbReference>
<keyword evidence="3" id="KW-0998">Cell outer membrane</keyword>
<dbReference type="InterPro" id="IPR013783">
    <property type="entry name" value="Ig-like_fold"/>
</dbReference>
<evidence type="ECO:0000256" key="5">
    <source>
        <dbReference type="SAM" id="MobiDB-lite"/>
    </source>
</evidence>
<accession>A0A1Z4MWK9</accession>
<evidence type="ECO:0000256" key="3">
    <source>
        <dbReference type="ARBA" id="ARBA00023237"/>
    </source>
</evidence>
<dbReference type="PRINTS" id="PR01021">
    <property type="entry name" value="OMPADOMAIN"/>
</dbReference>
<gene>
    <name evidence="7" type="ORF">NIES37_17680</name>
</gene>
<evidence type="ECO:0000313" key="8">
    <source>
        <dbReference type="Proteomes" id="UP000218785"/>
    </source>
</evidence>
<dbReference type="EMBL" id="AP018248">
    <property type="protein sequence ID" value="BAY97823.1"/>
    <property type="molecule type" value="Genomic_DNA"/>
</dbReference>
<dbReference type="Gene3D" id="2.160.20.10">
    <property type="entry name" value="Single-stranded right-handed beta-helix, Pectin lyase-like"/>
    <property type="match status" value="1"/>
</dbReference>
<evidence type="ECO:0000313" key="7">
    <source>
        <dbReference type="EMBL" id="BAY97823.1"/>
    </source>
</evidence>
<dbReference type="SMART" id="SM00710">
    <property type="entry name" value="PbH1"/>
    <property type="match status" value="7"/>
</dbReference>
<dbReference type="SUPFAM" id="SSF51126">
    <property type="entry name" value="Pectin lyase-like"/>
    <property type="match status" value="1"/>
</dbReference>
<dbReference type="InterPro" id="IPR011050">
    <property type="entry name" value="Pectin_lyase_fold/virulence"/>
</dbReference>
<feature type="compositionally biased region" description="Polar residues" evidence="5">
    <location>
        <begin position="598"/>
        <end position="617"/>
    </location>
</feature>